<dbReference type="Pfam" id="PF20060">
    <property type="entry name" value="DUF6459"/>
    <property type="match status" value="1"/>
</dbReference>
<dbReference type="KEGG" id="pfla:Pflav_061440"/>
<dbReference type="RefSeq" id="WP_173039781.1">
    <property type="nucleotide sequence ID" value="NZ_AP022870.1"/>
</dbReference>
<evidence type="ECO:0000256" key="1">
    <source>
        <dbReference type="SAM" id="MobiDB-lite"/>
    </source>
</evidence>
<organism evidence="2 3">
    <name type="scientific">Phytohabitans flavus</name>
    <dbReference type="NCBI Taxonomy" id="1076124"/>
    <lineage>
        <taxon>Bacteria</taxon>
        <taxon>Bacillati</taxon>
        <taxon>Actinomycetota</taxon>
        <taxon>Actinomycetes</taxon>
        <taxon>Micromonosporales</taxon>
        <taxon>Micromonosporaceae</taxon>
    </lineage>
</organism>
<gene>
    <name evidence="2" type="ORF">Pflav_061440</name>
</gene>
<feature type="region of interest" description="Disordered" evidence="1">
    <location>
        <begin position="51"/>
        <end position="74"/>
    </location>
</feature>
<name>A0A6F8Y0W0_9ACTN</name>
<reference evidence="2 3" key="2">
    <citation type="submission" date="2020-03" db="EMBL/GenBank/DDBJ databases">
        <authorList>
            <person name="Ichikawa N."/>
            <person name="Kimura A."/>
            <person name="Kitahashi Y."/>
            <person name="Uohara A."/>
        </authorList>
    </citation>
    <scope>NUCLEOTIDE SEQUENCE [LARGE SCALE GENOMIC DNA]</scope>
    <source>
        <strain evidence="2 3">NBRC 107702</strain>
    </source>
</reference>
<evidence type="ECO:0000313" key="2">
    <source>
        <dbReference type="EMBL" id="BCB79734.1"/>
    </source>
</evidence>
<accession>A0A6F8Y0W0</accession>
<reference evidence="2 3" key="1">
    <citation type="submission" date="2020-03" db="EMBL/GenBank/DDBJ databases">
        <title>Whole genome shotgun sequence of Phytohabitans flavus NBRC 107702.</title>
        <authorList>
            <person name="Komaki H."/>
            <person name="Tamura T."/>
        </authorList>
    </citation>
    <scope>NUCLEOTIDE SEQUENCE [LARGE SCALE GENOMIC DNA]</scope>
    <source>
        <strain evidence="2 3">NBRC 107702</strain>
    </source>
</reference>
<keyword evidence="3" id="KW-1185">Reference proteome</keyword>
<proteinExistence type="predicted"/>
<evidence type="ECO:0000313" key="3">
    <source>
        <dbReference type="Proteomes" id="UP000502508"/>
    </source>
</evidence>
<dbReference type="EMBL" id="AP022870">
    <property type="protein sequence ID" value="BCB79734.1"/>
    <property type="molecule type" value="Genomic_DNA"/>
</dbReference>
<dbReference type="Proteomes" id="UP000502508">
    <property type="component" value="Chromosome"/>
</dbReference>
<protein>
    <submittedName>
        <fullName evidence="2">Uncharacterized protein</fullName>
    </submittedName>
</protein>
<dbReference type="InterPro" id="IPR045596">
    <property type="entry name" value="DUF6459"/>
</dbReference>
<sequence>MIAKVRPAIRLRPAPALDPPFDDDAAPQLWDQLPLQLDGAARHRRHAPIPVPRVRSGVPTLPARVTDDSTAPPASALADASMEAKRAARRFLDVCLEIFNGYRPIAHIRGLTGYNATAIVEQMAACLDRADGLRRTHDPGRALSREHRFVILRHLRVCEPRAGVAEGAAALALFGRTWALAFRLERKRGRWHCAAVRLV</sequence>
<dbReference type="AlphaFoldDB" id="A0A6F8Y0W0"/>